<gene>
    <name evidence="2" type="ORF">CLV43_101920</name>
</gene>
<accession>A0A2T0TLP7</accession>
<name>A0A2T0TLP7_9PSEU</name>
<dbReference type="RefSeq" id="WP_245886117.1">
    <property type="nucleotide sequence ID" value="NZ_PVTF01000001.1"/>
</dbReference>
<evidence type="ECO:0000313" key="2">
    <source>
        <dbReference type="EMBL" id="PRY46642.1"/>
    </source>
</evidence>
<dbReference type="AlphaFoldDB" id="A0A2T0TLP7"/>
<reference evidence="2 3" key="1">
    <citation type="submission" date="2018-03" db="EMBL/GenBank/DDBJ databases">
        <title>Genomic Encyclopedia of Archaeal and Bacterial Type Strains, Phase II (KMG-II): from individual species to whole genera.</title>
        <authorList>
            <person name="Goeker M."/>
        </authorList>
    </citation>
    <scope>NUCLEOTIDE SEQUENCE [LARGE SCALE GENOMIC DNA]</scope>
    <source>
        <strain evidence="2 3">DSM 44720</strain>
    </source>
</reference>
<dbReference type="NCBIfam" id="TIGR03544">
    <property type="entry name" value="DivI1A_domain"/>
    <property type="match status" value="4"/>
</dbReference>
<feature type="compositionally biased region" description="Polar residues" evidence="1">
    <location>
        <begin position="1"/>
        <end position="11"/>
    </location>
</feature>
<feature type="region of interest" description="Disordered" evidence="1">
    <location>
        <begin position="1"/>
        <end position="23"/>
    </location>
</feature>
<dbReference type="EMBL" id="PVTF01000001">
    <property type="protein sequence ID" value="PRY46642.1"/>
    <property type="molecule type" value="Genomic_DNA"/>
</dbReference>
<dbReference type="Proteomes" id="UP000239494">
    <property type="component" value="Unassembled WGS sequence"/>
</dbReference>
<dbReference type="InterPro" id="IPR019933">
    <property type="entry name" value="DivIVA_domain"/>
</dbReference>
<evidence type="ECO:0000256" key="1">
    <source>
        <dbReference type="SAM" id="MobiDB-lite"/>
    </source>
</evidence>
<evidence type="ECO:0000313" key="3">
    <source>
        <dbReference type="Proteomes" id="UP000239494"/>
    </source>
</evidence>
<organism evidence="2 3">
    <name type="scientific">Umezawaea tangerina</name>
    <dbReference type="NCBI Taxonomy" id="84725"/>
    <lineage>
        <taxon>Bacteria</taxon>
        <taxon>Bacillati</taxon>
        <taxon>Actinomycetota</taxon>
        <taxon>Actinomycetes</taxon>
        <taxon>Pseudonocardiales</taxon>
        <taxon>Pseudonocardiaceae</taxon>
        <taxon>Umezawaea</taxon>
    </lineage>
</organism>
<sequence length="180" mass="20228">MPFAYQDQQALSPAEVRTTKFPRHARTGHGYDVEQVDGFLRRIADALSGRIRVHPDEIRAVVFRRAGAGQRGYDPRPVDDFLTRVERQLRAGYVPPTGLRSGEDLIALKLPKASNGYDRIEVDAFLGRAAAALDGRTRMTASEVRNTRFSTTSGLRRGYRVQAVDALLDTLEQELRFRGR</sequence>
<keyword evidence="3" id="KW-1185">Reference proteome</keyword>
<dbReference type="Gene3D" id="6.10.250.660">
    <property type="match status" value="3"/>
</dbReference>
<comment type="caution">
    <text evidence="2">The sequence shown here is derived from an EMBL/GenBank/DDBJ whole genome shotgun (WGS) entry which is preliminary data.</text>
</comment>
<protein>
    <submittedName>
        <fullName evidence="2">DivIVA domain-containing protein</fullName>
    </submittedName>
</protein>
<proteinExistence type="predicted"/>